<evidence type="ECO:0000259" key="1">
    <source>
        <dbReference type="PROSITE" id="PS51186"/>
    </source>
</evidence>
<dbReference type="AlphaFoldDB" id="A0A098M4U7"/>
<dbReference type="SUPFAM" id="SSF55729">
    <property type="entry name" value="Acyl-CoA N-acyltransferases (Nat)"/>
    <property type="match status" value="1"/>
</dbReference>
<dbReference type="eggNOG" id="COG3981">
    <property type="taxonomic scope" value="Bacteria"/>
</dbReference>
<dbReference type="CDD" id="cd04301">
    <property type="entry name" value="NAT_SF"/>
    <property type="match status" value="1"/>
</dbReference>
<dbReference type="PANTHER" id="PTHR39173">
    <property type="entry name" value="ACETYLTRANSFERASE"/>
    <property type="match status" value="1"/>
</dbReference>
<accession>A0A098M4U7</accession>
<dbReference type="Proteomes" id="UP000029734">
    <property type="component" value="Unassembled WGS sequence"/>
</dbReference>
<sequence length="170" mass="20075">MKIMLKELRKSEDTQIFEMIREIGPGENGFVNSLKVDNEDAFNTKLIRNYEYSQGLNLLPCHVPQTLYWLYINERPVGYGKLRHFLNDSLLEHGGHIGYVIRPSERNKGYGKILLRELIKEAIYKKIDQVLLTCDERNYPSRKIIEYNYGQLEEIKDGTCKYWIKTLRTI</sequence>
<dbReference type="OrthoDB" id="9797989at2"/>
<dbReference type="Gene3D" id="3.40.630.30">
    <property type="match status" value="1"/>
</dbReference>
<dbReference type="GO" id="GO:0016747">
    <property type="term" value="F:acyltransferase activity, transferring groups other than amino-acyl groups"/>
    <property type="evidence" value="ECO:0007669"/>
    <property type="project" value="InterPro"/>
</dbReference>
<proteinExistence type="predicted"/>
<dbReference type="InterPro" id="IPR000182">
    <property type="entry name" value="GNAT_dom"/>
</dbReference>
<organism evidence="2 3">
    <name type="scientific">Paenibacillus wynnii</name>
    <dbReference type="NCBI Taxonomy" id="268407"/>
    <lineage>
        <taxon>Bacteria</taxon>
        <taxon>Bacillati</taxon>
        <taxon>Bacillota</taxon>
        <taxon>Bacilli</taxon>
        <taxon>Bacillales</taxon>
        <taxon>Paenibacillaceae</taxon>
        <taxon>Paenibacillus</taxon>
    </lineage>
</organism>
<dbReference type="PROSITE" id="PS51186">
    <property type="entry name" value="GNAT"/>
    <property type="match status" value="1"/>
</dbReference>
<protein>
    <submittedName>
        <fullName evidence="2">GCN5 family acetyltransferase</fullName>
    </submittedName>
</protein>
<dbReference type="Pfam" id="PF00583">
    <property type="entry name" value="Acetyltransf_1"/>
    <property type="match status" value="1"/>
</dbReference>
<comment type="caution">
    <text evidence="2">The sequence shown here is derived from an EMBL/GenBank/DDBJ whole genome shotgun (WGS) entry which is preliminary data.</text>
</comment>
<keyword evidence="2" id="KW-0808">Transferase</keyword>
<name>A0A098M4U7_9BACL</name>
<dbReference type="PANTHER" id="PTHR39173:SF1">
    <property type="entry name" value="ACETYLTRANSFERASE"/>
    <property type="match status" value="1"/>
</dbReference>
<keyword evidence="3" id="KW-1185">Reference proteome</keyword>
<evidence type="ECO:0000313" key="3">
    <source>
        <dbReference type="Proteomes" id="UP000029734"/>
    </source>
</evidence>
<reference evidence="2 3" key="1">
    <citation type="submission" date="2014-08" db="EMBL/GenBank/DDBJ databases">
        <authorList>
            <person name="den Bakker H.C."/>
        </authorList>
    </citation>
    <scope>NUCLEOTIDE SEQUENCE [LARGE SCALE GENOMIC DNA]</scope>
    <source>
        <strain evidence="2 3">DSM 18334</strain>
    </source>
</reference>
<gene>
    <name evidence="2" type="ORF">PWYN_20680</name>
</gene>
<feature type="domain" description="N-acetyltransferase" evidence="1">
    <location>
        <begin position="3"/>
        <end position="168"/>
    </location>
</feature>
<reference evidence="2 3" key="2">
    <citation type="submission" date="2014-10" db="EMBL/GenBank/DDBJ databases">
        <title>Comparative genomics of the Paenibacillus odorifer group.</title>
        <authorList>
            <person name="Tsai Y.-C."/>
            <person name="Martin N."/>
            <person name="Korlach J."/>
            <person name="Wiedmann M."/>
        </authorList>
    </citation>
    <scope>NUCLEOTIDE SEQUENCE [LARGE SCALE GENOMIC DNA]</scope>
    <source>
        <strain evidence="2 3">DSM 18334</strain>
    </source>
</reference>
<dbReference type="RefSeq" id="WP_036655518.1">
    <property type="nucleotide sequence ID" value="NZ_JQCR01000003.1"/>
</dbReference>
<dbReference type="EMBL" id="JQCR01000003">
    <property type="protein sequence ID" value="KGE17076.1"/>
    <property type="molecule type" value="Genomic_DNA"/>
</dbReference>
<evidence type="ECO:0000313" key="2">
    <source>
        <dbReference type="EMBL" id="KGE17076.1"/>
    </source>
</evidence>
<dbReference type="InterPro" id="IPR016181">
    <property type="entry name" value="Acyl_CoA_acyltransferase"/>
</dbReference>